<evidence type="ECO:0000256" key="2">
    <source>
        <dbReference type="ARBA" id="ARBA00022649"/>
    </source>
</evidence>
<evidence type="ECO:0000256" key="4">
    <source>
        <dbReference type="ARBA" id="ARBA00022759"/>
    </source>
</evidence>
<keyword evidence="2" id="KW-1277">Toxin-antitoxin system</keyword>
<dbReference type="STRING" id="1123029.SAMN02745172_02479"/>
<evidence type="ECO:0000256" key="5">
    <source>
        <dbReference type="ARBA" id="ARBA00022801"/>
    </source>
</evidence>
<dbReference type="OrthoDB" id="9811409at2"/>
<sequence>MSPKRPTETPKEVIRRLLADGWTERRGKGDHRNFVKPGHGVVTVDTGVREIPIGTLRNIYRVAGWPW</sequence>
<dbReference type="EMBL" id="FRXO01000004">
    <property type="protein sequence ID" value="SHO65832.1"/>
    <property type="molecule type" value="Genomic_DNA"/>
</dbReference>
<name>A0A1M7ZM00_9HYPH</name>
<proteinExistence type="inferred from homology"/>
<keyword evidence="3" id="KW-0540">Nuclease</keyword>
<dbReference type="GO" id="GO:0004519">
    <property type="term" value="F:endonuclease activity"/>
    <property type="evidence" value="ECO:0007669"/>
    <property type="project" value="UniProtKB-KW"/>
</dbReference>
<protein>
    <submittedName>
        <fullName evidence="8">Predicted RNA binding protein YcfA, dsRBD-like fold, HicA-like mRNA interferase family</fullName>
    </submittedName>
</protein>
<keyword evidence="6" id="KW-0694">RNA-binding</keyword>
<dbReference type="RefSeq" id="WP_073629023.1">
    <property type="nucleotide sequence ID" value="NZ_FRXO01000004.1"/>
</dbReference>
<evidence type="ECO:0000256" key="6">
    <source>
        <dbReference type="ARBA" id="ARBA00022884"/>
    </source>
</evidence>
<evidence type="ECO:0000313" key="9">
    <source>
        <dbReference type="Proteomes" id="UP000186406"/>
    </source>
</evidence>
<dbReference type="AlphaFoldDB" id="A0A1M7ZM00"/>
<comment type="similarity">
    <text evidence="1">Belongs to the HicA mRNA interferase family.</text>
</comment>
<keyword evidence="4" id="KW-0255">Endonuclease</keyword>
<dbReference type="Gene3D" id="3.30.920.30">
    <property type="entry name" value="Hypothetical protein"/>
    <property type="match status" value="1"/>
</dbReference>
<dbReference type="InterPro" id="IPR012933">
    <property type="entry name" value="HicA_mRNA_interferase"/>
</dbReference>
<accession>A0A1M7ZM00</accession>
<evidence type="ECO:0000256" key="3">
    <source>
        <dbReference type="ARBA" id="ARBA00022722"/>
    </source>
</evidence>
<dbReference type="InterPro" id="IPR038570">
    <property type="entry name" value="HicA_sf"/>
</dbReference>
<evidence type="ECO:0000256" key="1">
    <source>
        <dbReference type="ARBA" id="ARBA00006620"/>
    </source>
</evidence>
<evidence type="ECO:0000256" key="7">
    <source>
        <dbReference type="ARBA" id="ARBA00023016"/>
    </source>
</evidence>
<keyword evidence="9" id="KW-1185">Reference proteome</keyword>
<gene>
    <name evidence="8" type="ORF">SAMN02745172_02479</name>
</gene>
<reference evidence="8 9" key="1">
    <citation type="submission" date="2016-12" db="EMBL/GenBank/DDBJ databases">
        <authorList>
            <person name="Song W.-J."/>
            <person name="Kurnit D.M."/>
        </authorList>
    </citation>
    <scope>NUCLEOTIDE SEQUENCE [LARGE SCALE GENOMIC DNA]</scope>
    <source>
        <strain evidence="8 9">DSM 19599</strain>
    </source>
</reference>
<organism evidence="8 9">
    <name type="scientific">Pseudoxanthobacter soli DSM 19599</name>
    <dbReference type="NCBI Taxonomy" id="1123029"/>
    <lineage>
        <taxon>Bacteria</taxon>
        <taxon>Pseudomonadati</taxon>
        <taxon>Pseudomonadota</taxon>
        <taxon>Alphaproteobacteria</taxon>
        <taxon>Hyphomicrobiales</taxon>
        <taxon>Segnochrobactraceae</taxon>
        <taxon>Pseudoxanthobacter</taxon>
    </lineage>
</organism>
<dbReference type="Proteomes" id="UP000186406">
    <property type="component" value="Unassembled WGS sequence"/>
</dbReference>
<dbReference type="SUPFAM" id="SSF54786">
    <property type="entry name" value="YcfA/nrd intein domain"/>
    <property type="match status" value="1"/>
</dbReference>
<dbReference type="GO" id="GO:0003729">
    <property type="term" value="F:mRNA binding"/>
    <property type="evidence" value="ECO:0007669"/>
    <property type="project" value="InterPro"/>
</dbReference>
<keyword evidence="5" id="KW-0378">Hydrolase</keyword>
<dbReference type="GO" id="GO:0016787">
    <property type="term" value="F:hydrolase activity"/>
    <property type="evidence" value="ECO:0007669"/>
    <property type="project" value="UniProtKB-KW"/>
</dbReference>
<keyword evidence="7" id="KW-0346">Stress response</keyword>
<evidence type="ECO:0000313" key="8">
    <source>
        <dbReference type="EMBL" id="SHO65832.1"/>
    </source>
</evidence>
<dbReference type="Pfam" id="PF07927">
    <property type="entry name" value="HicA_toxin"/>
    <property type="match status" value="1"/>
</dbReference>